<gene>
    <name evidence="2" type="ORF">UFOPK3402_01625</name>
</gene>
<sequence length="352" mass="39587">MLRQRSSHARPVTDTLLVGMHGAGDDDVSRRVGHDVEGGEDGNAGREQSREVSGESGKRNLLEELAENRHPKLDGVDDRPHLEARALSPVDHGQGNDPPENWQADQRIRDEVRQVHEQLGRRGQLAPERGEHLREDRDDEDEHGNRNEDGDDANRDRIGHRGLDLAAQQHIRLHRGRDLEHCRVEEAAHLSGPDHADHQRRERLLLLHGDRKRIPPLDVGRHLAENPSQRGVRRLLAQDRQAAEDRQPRGQHRRELATEDREVLGLHSGLQQLHIPVHAGLAHGLDSDRRHAEVAYPRQRIGLAHRGQLLLNEPAGSGAGLDDVFSLRHCRSSPAAGGVLRRPSTSPEQFRR</sequence>
<organism evidence="2">
    <name type="scientific">freshwater metagenome</name>
    <dbReference type="NCBI Taxonomy" id="449393"/>
    <lineage>
        <taxon>unclassified sequences</taxon>
        <taxon>metagenomes</taxon>
        <taxon>ecological metagenomes</taxon>
    </lineage>
</organism>
<proteinExistence type="predicted"/>
<evidence type="ECO:0000313" key="2">
    <source>
        <dbReference type="EMBL" id="CAB4884434.1"/>
    </source>
</evidence>
<feature type="compositionally biased region" description="Basic and acidic residues" evidence="1">
    <location>
        <begin position="143"/>
        <end position="157"/>
    </location>
</feature>
<protein>
    <submittedName>
        <fullName evidence="2">Unannotated protein</fullName>
    </submittedName>
</protein>
<feature type="compositionally biased region" description="Polar residues" evidence="1">
    <location>
        <begin position="343"/>
        <end position="352"/>
    </location>
</feature>
<accession>A0A6J7ESY8</accession>
<feature type="compositionally biased region" description="Basic and acidic residues" evidence="1">
    <location>
        <begin position="23"/>
        <end position="80"/>
    </location>
</feature>
<reference evidence="2" key="1">
    <citation type="submission" date="2020-05" db="EMBL/GenBank/DDBJ databases">
        <authorList>
            <person name="Chiriac C."/>
            <person name="Salcher M."/>
            <person name="Ghai R."/>
            <person name="Kavagutti S V."/>
        </authorList>
    </citation>
    <scope>NUCLEOTIDE SEQUENCE</scope>
</reference>
<feature type="region of interest" description="Disordered" evidence="1">
    <location>
        <begin position="332"/>
        <end position="352"/>
    </location>
</feature>
<dbReference type="EMBL" id="CAFBLS010000237">
    <property type="protein sequence ID" value="CAB4884434.1"/>
    <property type="molecule type" value="Genomic_DNA"/>
</dbReference>
<name>A0A6J7ESY8_9ZZZZ</name>
<evidence type="ECO:0000256" key="1">
    <source>
        <dbReference type="SAM" id="MobiDB-lite"/>
    </source>
</evidence>
<dbReference type="AlphaFoldDB" id="A0A6J7ESY8"/>
<feature type="region of interest" description="Disordered" evidence="1">
    <location>
        <begin position="115"/>
        <end position="157"/>
    </location>
</feature>
<feature type="region of interest" description="Disordered" evidence="1">
    <location>
        <begin position="1"/>
        <end position="80"/>
    </location>
</feature>